<feature type="domain" description="UspA" evidence="2">
    <location>
        <begin position="160"/>
        <end position="275"/>
    </location>
</feature>
<dbReference type="Gene3D" id="3.40.50.12370">
    <property type="match status" value="1"/>
</dbReference>
<comment type="caution">
    <text evidence="3">The sequence shown here is derived from an EMBL/GenBank/DDBJ whole genome shotgun (WGS) entry which is preliminary data.</text>
</comment>
<dbReference type="PRINTS" id="PR01438">
    <property type="entry name" value="UNVRSLSTRESS"/>
</dbReference>
<dbReference type="PANTHER" id="PTHR46268">
    <property type="entry name" value="STRESS RESPONSE PROTEIN NHAX"/>
    <property type="match status" value="1"/>
</dbReference>
<evidence type="ECO:0000256" key="1">
    <source>
        <dbReference type="ARBA" id="ARBA00008791"/>
    </source>
</evidence>
<dbReference type="OrthoDB" id="6872702at2"/>
<evidence type="ECO:0000313" key="4">
    <source>
        <dbReference type="Proteomes" id="UP000235346"/>
    </source>
</evidence>
<dbReference type="InterPro" id="IPR006016">
    <property type="entry name" value="UspA"/>
</dbReference>
<dbReference type="RefSeq" id="WP_102629226.1">
    <property type="nucleotide sequence ID" value="NZ_PDOH01000038.1"/>
</dbReference>
<dbReference type="SUPFAM" id="SSF52402">
    <property type="entry name" value="Adenine nucleotide alpha hydrolases-like"/>
    <property type="match status" value="2"/>
</dbReference>
<dbReference type="EMBL" id="PNRE01000082">
    <property type="protein sequence ID" value="PMR67835.1"/>
    <property type="molecule type" value="Genomic_DNA"/>
</dbReference>
<dbReference type="InterPro" id="IPR006015">
    <property type="entry name" value="Universal_stress_UspA"/>
</dbReference>
<dbReference type="PANTHER" id="PTHR46268:SF6">
    <property type="entry name" value="UNIVERSAL STRESS PROTEIN UP12"/>
    <property type="match status" value="1"/>
</dbReference>
<proteinExistence type="inferred from homology"/>
<dbReference type="CDD" id="cd00293">
    <property type="entry name" value="USP-like"/>
    <property type="match status" value="2"/>
</dbReference>
<keyword evidence="4" id="KW-1185">Reference proteome</keyword>
<sequence length="277" mass="30100">MIQSMLLAVDGSPSAKGATRYASDLARRLGGTIHAIYVVDSRTVEIGFYGEDVRPEVVQEAMKLRRQTEQQLEALGESLLAATSRELEADGVQCHPERLAGIPAVRILEAAQNSDLIVMGRRGESAGLGDPKGLGEVAERVLRTAEQPVLLAGEAHQELTRILLGFDASKPAREAMVYAIELAQRLALPVTAVSVHHDETVARQRLDIIEHYAGDRRVKIDSEIRKGDPAEVILGLAEPGDLITIGAFGDGRIREWLLGSTTETILRSAQQPVLLHR</sequence>
<dbReference type="Pfam" id="PF00582">
    <property type="entry name" value="Usp"/>
    <property type="match status" value="2"/>
</dbReference>
<dbReference type="Proteomes" id="UP000235346">
    <property type="component" value="Unassembled WGS sequence"/>
</dbReference>
<organism evidence="3 4">
    <name type="scientific">Halomonas heilongjiangensis</name>
    <dbReference type="NCBI Taxonomy" id="1387883"/>
    <lineage>
        <taxon>Bacteria</taxon>
        <taxon>Pseudomonadati</taxon>
        <taxon>Pseudomonadota</taxon>
        <taxon>Gammaproteobacteria</taxon>
        <taxon>Oceanospirillales</taxon>
        <taxon>Halomonadaceae</taxon>
        <taxon>Halomonas</taxon>
    </lineage>
</organism>
<gene>
    <name evidence="3" type="ORF">C1H66_17835</name>
</gene>
<feature type="domain" description="UspA" evidence="2">
    <location>
        <begin position="1"/>
        <end position="151"/>
    </location>
</feature>
<evidence type="ECO:0000313" key="3">
    <source>
        <dbReference type="EMBL" id="PMR67835.1"/>
    </source>
</evidence>
<evidence type="ECO:0000259" key="2">
    <source>
        <dbReference type="Pfam" id="PF00582"/>
    </source>
</evidence>
<protein>
    <recommendedName>
        <fullName evidence="2">UspA domain-containing protein</fullName>
    </recommendedName>
</protein>
<accession>A0A2N7TI22</accession>
<comment type="similarity">
    <text evidence="1">Belongs to the universal stress protein A family.</text>
</comment>
<reference evidence="3 4" key="1">
    <citation type="submission" date="2018-01" db="EMBL/GenBank/DDBJ databases">
        <title>Halomonas endophytica sp. nov., isolated from storage liquid in the stems of Populus euphratica.</title>
        <authorList>
            <person name="Chen C."/>
        </authorList>
    </citation>
    <scope>NUCLEOTIDE SEQUENCE [LARGE SCALE GENOMIC DNA]</scope>
    <source>
        <strain evidence="3 4">DSM 26881</strain>
    </source>
</reference>
<name>A0A2N7TI22_9GAMM</name>
<dbReference type="AlphaFoldDB" id="A0A2N7TI22"/>